<dbReference type="GO" id="GO:0008495">
    <property type="term" value="F:protoheme IX farnesyltransferase activity"/>
    <property type="evidence" value="ECO:0007669"/>
    <property type="project" value="InterPro"/>
</dbReference>
<feature type="region of interest" description="Disordered" evidence="13">
    <location>
        <begin position="84"/>
        <end position="156"/>
    </location>
</feature>
<evidence type="ECO:0000256" key="8">
    <source>
        <dbReference type="ARBA" id="ARBA00023128"/>
    </source>
</evidence>
<feature type="compositionally biased region" description="Low complexity" evidence="13">
    <location>
        <begin position="121"/>
        <end position="136"/>
    </location>
</feature>
<dbReference type="RefSeq" id="XP_031865297.1">
    <property type="nucleotide sequence ID" value="XM_032018460.1"/>
</dbReference>
<evidence type="ECO:0000256" key="1">
    <source>
        <dbReference type="ARBA" id="ARBA00004013"/>
    </source>
</evidence>
<dbReference type="Proteomes" id="UP000254866">
    <property type="component" value="Unassembled WGS sequence"/>
</dbReference>
<dbReference type="EC" id="2.5.1.-" evidence="12"/>
<dbReference type="Pfam" id="PF01040">
    <property type="entry name" value="UbiA"/>
    <property type="match status" value="1"/>
</dbReference>
<evidence type="ECO:0000256" key="11">
    <source>
        <dbReference type="ARBA" id="ARBA00030253"/>
    </source>
</evidence>
<evidence type="ECO:0000256" key="13">
    <source>
        <dbReference type="SAM" id="MobiDB-lite"/>
    </source>
</evidence>
<evidence type="ECO:0000256" key="7">
    <source>
        <dbReference type="ARBA" id="ARBA00022989"/>
    </source>
</evidence>
<dbReference type="AlphaFoldDB" id="A0A370TAW6"/>
<proteinExistence type="inferred from homology"/>
<feature type="transmembrane region" description="Helical" evidence="14">
    <location>
        <begin position="449"/>
        <end position="467"/>
    </location>
</feature>
<keyword evidence="8 12" id="KW-0496">Mitochondrion</keyword>
<dbReference type="PANTHER" id="PTHR43448">
    <property type="entry name" value="PROTOHEME IX FARNESYLTRANSFERASE, MITOCHONDRIAL"/>
    <property type="match status" value="1"/>
</dbReference>
<dbReference type="Gene3D" id="1.10.357.140">
    <property type="entry name" value="UbiA prenyltransferase"/>
    <property type="match status" value="1"/>
</dbReference>
<feature type="transmembrane region" description="Helical" evidence="14">
    <location>
        <begin position="395"/>
        <end position="414"/>
    </location>
</feature>
<comment type="function">
    <text evidence="1 12">Converts protoheme IX and farnesyl diphosphate to heme O.</text>
</comment>
<keyword evidence="4 12" id="KW-0808">Transferase</keyword>
<dbReference type="InterPro" id="IPR016315">
    <property type="entry name" value="Protohaem_IX_farnesylTrfase_mt"/>
</dbReference>
<gene>
    <name evidence="15" type="ORF">BP5553_09837</name>
</gene>
<evidence type="ECO:0000256" key="10">
    <source>
        <dbReference type="ARBA" id="ARBA00023136"/>
    </source>
</evidence>
<comment type="subcellular location">
    <subcellularLocation>
        <location evidence="2">Mitochondrion membrane</location>
        <topology evidence="2">Multi-pass membrane protein</topology>
    </subcellularLocation>
</comment>
<dbReference type="EMBL" id="NPIC01000013">
    <property type="protein sequence ID" value="RDL31048.1"/>
    <property type="molecule type" value="Genomic_DNA"/>
</dbReference>
<evidence type="ECO:0000256" key="9">
    <source>
        <dbReference type="ARBA" id="ARBA00023133"/>
    </source>
</evidence>
<dbReference type="HAMAP" id="MF_00154">
    <property type="entry name" value="CyoE_CtaB"/>
    <property type="match status" value="1"/>
</dbReference>
<protein>
    <recommendedName>
        <fullName evidence="3 12">Protoheme IX farnesyltransferase, mitochondrial</fullName>
        <ecNumber evidence="12">2.5.1.-</ecNumber>
    </recommendedName>
    <alternativeName>
        <fullName evidence="11 12">Heme O synthase</fullName>
    </alternativeName>
</protein>
<keyword evidence="10 12" id="KW-0472">Membrane</keyword>
<dbReference type="NCBIfam" id="TIGR01473">
    <property type="entry name" value="cyoE_ctaB"/>
    <property type="match status" value="1"/>
</dbReference>
<reference evidence="15 16" key="1">
    <citation type="journal article" date="2018" name="IMA Fungus">
        <title>IMA Genome-F 9: Draft genome sequence of Annulohypoxylon stygium, Aspergillus mulundensis, Berkeleyomyces basicola (syn. Thielaviopsis basicola), Ceratocystis smalleyi, two Cercospora beticola strains, Coleophoma cylindrospora, Fusarium fracticaudum, Phialophora cf. hyalina, and Morchella septimelata.</title>
        <authorList>
            <person name="Wingfield B.D."/>
            <person name="Bills G.F."/>
            <person name="Dong Y."/>
            <person name="Huang W."/>
            <person name="Nel W.J."/>
            <person name="Swalarsk-Parry B.S."/>
            <person name="Vaghefi N."/>
            <person name="Wilken P.M."/>
            <person name="An Z."/>
            <person name="de Beer Z.W."/>
            <person name="De Vos L."/>
            <person name="Chen L."/>
            <person name="Duong T.A."/>
            <person name="Gao Y."/>
            <person name="Hammerbacher A."/>
            <person name="Kikkert J.R."/>
            <person name="Li Y."/>
            <person name="Li H."/>
            <person name="Li K."/>
            <person name="Li Q."/>
            <person name="Liu X."/>
            <person name="Ma X."/>
            <person name="Naidoo K."/>
            <person name="Pethybridge S.J."/>
            <person name="Sun J."/>
            <person name="Steenkamp E.T."/>
            <person name="van der Nest M.A."/>
            <person name="van Wyk S."/>
            <person name="Wingfield M.J."/>
            <person name="Xiong C."/>
            <person name="Yue Q."/>
            <person name="Zhang X."/>
        </authorList>
    </citation>
    <scope>NUCLEOTIDE SEQUENCE [LARGE SCALE GENOMIC DNA]</scope>
    <source>
        <strain evidence="15 16">BP 5553</strain>
    </source>
</reference>
<dbReference type="GeneID" id="43602686"/>
<evidence type="ECO:0000313" key="16">
    <source>
        <dbReference type="Proteomes" id="UP000254866"/>
    </source>
</evidence>
<feature type="compositionally biased region" description="Polar residues" evidence="13">
    <location>
        <begin position="84"/>
        <end position="109"/>
    </location>
</feature>
<dbReference type="OrthoDB" id="5211at2759"/>
<dbReference type="GO" id="GO:0031966">
    <property type="term" value="C:mitochondrial membrane"/>
    <property type="evidence" value="ECO:0007669"/>
    <property type="project" value="UniProtKB-SubCell"/>
</dbReference>
<feature type="transmembrane region" description="Helical" evidence="14">
    <location>
        <begin position="254"/>
        <end position="276"/>
    </location>
</feature>
<comment type="caution">
    <text evidence="15">The sequence shown here is derived from an EMBL/GenBank/DDBJ whole genome shotgun (WGS) entry which is preliminary data.</text>
</comment>
<sequence length="522" mass="56580">MIIRYPPRTLSRPDGLYTICLSCLRQTAKPKAPSHSLRRSFSRTSSIGAAVTGNTNTPRLRDQYFSANANSLLEKARAVSRNGATASTIGETSPIAQGNGATLTTTSPNEILPHRRKQAARRAAAAEAAAASSSSSPDLVLPPNASSTLTSQASAQPTNSLRRLVPVLLALSKPRLSVLVVLTAMASYSLYPVPELLSPSLMDTPSLSPLTLLFLTTGTALCAASANAFNMLYEPKWDAMMTRTRNRPLVRKLISTRGAAIFAILSGLVGTTALYYGVNPTVSFLGALNILLYAGVYTPMKRLSALNTWVGAIVGGIPPLMGWAAAAGQSATENGDWKELLLGERSIGGWLLAGFLVAWQFPHFMALSWSIREEYKNAGYKMLCWMNPARNGRVALRYAIVCFPLCIGLCYAGVTEWSFAVTSTPVNAWLVREAVRFWKLEGHKGSARGLFWASVWHLPVVMILAMVEKKGMWQRVWRAVVGSPDLDDDEDWIDEDEEEAVLSAKDVKPEVRAAAIAAIPPR</sequence>
<feature type="compositionally biased region" description="Low complexity" evidence="13">
    <location>
        <begin position="145"/>
        <end position="156"/>
    </location>
</feature>
<feature type="transmembrane region" description="Helical" evidence="14">
    <location>
        <begin position="282"/>
        <end position="299"/>
    </location>
</feature>
<evidence type="ECO:0000256" key="3">
    <source>
        <dbReference type="ARBA" id="ARBA00016335"/>
    </source>
</evidence>
<feature type="transmembrane region" description="Helical" evidence="14">
    <location>
        <begin position="213"/>
        <end position="233"/>
    </location>
</feature>
<comment type="similarity">
    <text evidence="12">Belongs to the ubiA prenyltransferase family.</text>
</comment>
<dbReference type="InterPro" id="IPR006369">
    <property type="entry name" value="Protohaem_IX_farnesylTrfase"/>
</dbReference>
<evidence type="ECO:0000256" key="4">
    <source>
        <dbReference type="ARBA" id="ARBA00022679"/>
    </source>
</evidence>
<evidence type="ECO:0000256" key="14">
    <source>
        <dbReference type="SAM" id="Phobius"/>
    </source>
</evidence>
<accession>A0A370TAW6</accession>
<dbReference type="PIRSF" id="PIRSF001773">
    <property type="entry name" value="COX10"/>
    <property type="match status" value="1"/>
</dbReference>
<dbReference type="CDD" id="cd13957">
    <property type="entry name" value="PT_UbiA_Cox10"/>
    <property type="match status" value="1"/>
</dbReference>
<evidence type="ECO:0000256" key="5">
    <source>
        <dbReference type="ARBA" id="ARBA00022692"/>
    </source>
</evidence>
<feature type="transmembrane region" description="Helical" evidence="14">
    <location>
        <begin position="347"/>
        <end position="367"/>
    </location>
</feature>
<dbReference type="InterPro" id="IPR044878">
    <property type="entry name" value="UbiA_sf"/>
</dbReference>
<evidence type="ECO:0000256" key="12">
    <source>
        <dbReference type="PIRNR" id="PIRNR001773"/>
    </source>
</evidence>
<evidence type="ECO:0000256" key="6">
    <source>
        <dbReference type="ARBA" id="ARBA00022946"/>
    </source>
</evidence>
<keyword evidence="9 12" id="KW-0350">Heme biosynthesis</keyword>
<keyword evidence="7 14" id="KW-1133">Transmembrane helix</keyword>
<dbReference type="InterPro" id="IPR000537">
    <property type="entry name" value="UbiA_prenyltransferase"/>
</dbReference>
<keyword evidence="5 14" id="KW-0812">Transmembrane</keyword>
<feature type="transmembrane region" description="Helical" evidence="14">
    <location>
        <begin position="306"/>
        <end position="327"/>
    </location>
</feature>
<evidence type="ECO:0000313" key="15">
    <source>
        <dbReference type="EMBL" id="RDL31048.1"/>
    </source>
</evidence>
<name>A0A370TAW6_9HELO</name>
<keyword evidence="6" id="KW-0809">Transit peptide</keyword>
<evidence type="ECO:0000256" key="2">
    <source>
        <dbReference type="ARBA" id="ARBA00004225"/>
    </source>
</evidence>
<dbReference type="FunFam" id="1.10.357.140:FF:000004">
    <property type="entry name" value="Protoheme IX farnesyltransferase, mitochondrial"/>
    <property type="match status" value="1"/>
</dbReference>
<keyword evidence="16" id="KW-1185">Reference proteome</keyword>
<dbReference type="GO" id="GO:0006784">
    <property type="term" value="P:heme A biosynthetic process"/>
    <property type="evidence" value="ECO:0007669"/>
    <property type="project" value="TreeGrafter"/>
</dbReference>
<dbReference type="PANTHER" id="PTHR43448:SF2">
    <property type="entry name" value="PROTOHEME IX FARNESYLTRANSFERASE, MITOCHONDRIAL"/>
    <property type="match status" value="1"/>
</dbReference>
<dbReference type="STRING" id="2656787.A0A370TAW6"/>
<organism evidence="15 16">
    <name type="scientific">Venustampulla echinocandica</name>
    <dbReference type="NCBI Taxonomy" id="2656787"/>
    <lineage>
        <taxon>Eukaryota</taxon>
        <taxon>Fungi</taxon>
        <taxon>Dikarya</taxon>
        <taxon>Ascomycota</taxon>
        <taxon>Pezizomycotina</taxon>
        <taxon>Leotiomycetes</taxon>
        <taxon>Helotiales</taxon>
        <taxon>Pleuroascaceae</taxon>
        <taxon>Venustampulla</taxon>
    </lineage>
</organism>